<dbReference type="InterPro" id="IPR029058">
    <property type="entry name" value="AB_hydrolase_fold"/>
</dbReference>
<dbReference type="Proteomes" id="UP001642540">
    <property type="component" value="Unassembled WGS sequence"/>
</dbReference>
<dbReference type="SUPFAM" id="SSF53474">
    <property type="entry name" value="alpha/beta-Hydrolases"/>
    <property type="match status" value="1"/>
</dbReference>
<dbReference type="PANTHER" id="PTHR47668:SF1">
    <property type="entry name" value="DIENELACTONE HYDROLASE DOMAIN-CONTAINING PROTEIN-RELATED"/>
    <property type="match status" value="1"/>
</dbReference>
<sequence length="277" mass="30892">MTRENLLFQGLIVLVSIICISHSARIMYDVSIVPEHCLHAKAIEANYTPRGGEYEIGNLTVYESQNRAAKRVLILVYDIFGMSTNIKQVGDSIAELYDFRVVIPDFFRGLPWNASNFPPANPLDIQNWLEQNPGWDTVVKYDILTVINAFQTRENITEVGIFGMCWGGKISTLAATEIPEIKAAGLVHPSSVSNSEADGVKAPMYLLPSSGEPDMLPFYEVLQQKFGDNCGHRRFDDMSHGFAGARGNFSNPLNVERVEEVIDILGVFFNRNLNNTS</sequence>
<keyword evidence="4" id="KW-1185">Reference proteome</keyword>
<name>A0ABP1RCP4_9HEXA</name>
<protein>
    <recommendedName>
        <fullName evidence="2">Dienelactone hydrolase domain-containing protein</fullName>
    </recommendedName>
</protein>
<accession>A0ABP1RCP4</accession>
<reference evidence="3 4" key="1">
    <citation type="submission" date="2024-08" db="EMBL/GenBank/DDBJ databases">
        <authorList>
            <person name="Cucini C."/>
            <person name="Frati F."/>
        </authorList>
    </citation>
    <scope>NUCLEOTIDE SEQUENCE [LARGE SCALE GENOMIC DNA]</scope>
</reference>
<evidence type="ECO:0000313" key="3">
    <source>
        <dbReference type="EMBL" id="CAL8122785.1"/>
    </source>
</evidence>
<organism evidence="3 4">
    <name type="scientific">Orchesella dallaii</name>
    <dbReference type="NCBI Taxonomy" id="48710"/>
    <lineage>
        <taxon>Eukaryota</taxon>
        <taxon>Metazoa</taxon>
        <taxon>Ecdysozoa</taxon>
        <taxon>Arthropoda</taxon>
        <taxon>Hexapoda</taxon>
        <taxon>Collembola</taxon>
        <taxon>Entomobryomorpha</taxon>
        <taxon>Entomobryoidea</taxon>
        <taxon>Orchesellidae</taxon>
        <taxon>Orchesellinae</taxon>
        <taxon>Orchesella</taxon>
    </lineage>
</organism>
<feature type="signal peptide" evidence="1">
    <location>
        <begin position="1"/>
        <end position="23"/>
    </location>
</feature>
<keyword evidence="1" id="KW-0732">Signal</keyword>
<evidence type="ECO:0000256" key="1">
    <source>
        <dbReference type="SAM" id="SignalP"/>
    </source>
</evidence>
<dbReference type="Gene3D" id="3.40.50.1820">
    <property type="entry name" value="alpha/beta hydrolase"/>
    <property type="match status" value="1"/>
</dbReference>
<dbReference type="InterPro" id="IPR002925">
    <property type="entry name" value="Dienelactn_hydro"/>
</dbReference>
<gene>
    <name evidence="3" type="ORF">ODALV1_LOCUS19952</name>
</gene>
<dbReference type="EMBL" id="CAXLJM020000068">
    <property type="protein sequence ID" value="CAL8122785.1"/>
    <property type="molecule type" value="Genomic_DNA"/>
</dbReference>
<feature type="domain" description="Dienelactone hydrolase" evidence="2">
    <location>
        <begin position="63"/>
        <end position="248"/>
    </location>
</feature>
<proteinExistence type="predicted"/>
<dbReference type="Pfam" id="PF01738">
    <property type="entry name" value="DLH"/>
    <property type="match status" value="1"/>
</dbReference>
<evidence type="ECO:0000313" key="4">
    <source>
        <dbReference type="Proteomes" id="UP001642540"/>
    </source>
</evidence>
<feature type="chain" id="PRO_5045116412" description="Dienelactone hydrolase domain-containing protein" evidence="1">
    <location>
        <begin position="24"/>
        <end position="277"/>
    </location>
</feature>
<dbReference type="PANTHER" id="PTHR47668">
    <property type="entry name" value="DIENELACTONE HYDROLASE FAMILY PROTEIN (AFU_ORTHOLOGUE AFUA_6G01940)"/>
    <property type="match status" value="1"/>
</dbReference>
<comment type="caution">
    <text evidence="3">The sequence shown here is derived from an EMBL/GenBank/DDBJ whole genome shotgun (WGS) entry which is preliminary data.</text>
</comment>
<evidence type="ECO:0000259" key="2">
    <source>
        <dbReference type="Pfam" id="PF01738"/>
    </source>
</evidence>